<dbReference type="AlphaFoldDB" id="A0A6A5X2X2"/>
<proteinExistence type="inferred from homology"/>
<evidence type="ECO:0000313" key="16">
    <source>
        <dbReference type="Proteomes" id="UP000799779"/>
    </source>
</evidence>
<dbReference type="PANTHER" id="PTHR24305:SF210">
    <property type="entry name" value="CYTOCHROME P450 MONOOXYGENASE ASQL-RELATED"/>
    <property type="match status" value="1"/>
</dbReference>
<dbReference type="GO" id="GO:0020037">
    <property type="term" value="F:heme binding"/>
    <property type="evidence" value="ECO:0007669"/>
    <property type="project" value="InterPro"/>
</dbReference>
<comment type="subcellular location">
    <subcellularLocation>
        <location evidence="2">Membrane</location>
        <topology evidence="2">Single-pass membrane protein</topology>
    </subcellularLocation>
</comment>
<organism evidence="15 16">
    <name type="scientific">Amniculicola lignicola CBS 123094</name>
    <dbReference type="NCBI Taxonomy" id="1392246"/>
    <lineage>
        <taxon>Eukaryota</taxon>
        <taxon>Fungi</taxon>
        <taxon>Dikarya</taxon>
        <taxon>Ascomycota</taxon>
        <taxon>Pezizomycotina</taxon>
        <taxon>Dothideomycetes</taxon>
        <taxon>Pleosporomycetidae</taxon>
        <taxon>Pleosporales</taxon>
        <taxon>Amniculicolaceae</taxon>
        <taxon>Amniculicola</taxon>
    </lineage>
</organism>
<dbReference type="GO" id="GO:0005506">
    <property type="term" value="F:iron ion binding"/>
    <property type="evidence" value="ECO:0007669"/>
    <property type="project" value="InterPro"/>
</dbReference>
<dbReference type="PRINTS" id="PR00463">
    <property type="entry name" value="EP450I"/>
</dbReference>
<reference evidence="15" key="1">
    <citation type="journal article" date="2020" name="Stud. Mycol.">
        <title>101 Dothideomycetes genomes: a test case for predicting lifestyles and emergence of pathogens.</title>
        <authorList>
            <person name="Haridas S."/>
            <person name="Albert R."/>
            <person name="Binder M."/>
            <person name="Bloem J."/>
            <person name="Labutti K."/>
            <person name="Salamov A."/>
            <person name="Andreopoulos B."/>
            <person name="Baker S."/>
            <person name="Barry K."/>
            <person name="Bills G."/>
            <person name="Bluhm B."/>
            <person name="Cannon C."/>
            <person name="Castanera R."/>
            <person name="Culley D."/>
            <person name="Daum C."/>
            <person name="Ezra D."/>
            <person name="Gonzalez J."/>
            <person name="Henrissat B."/>
            <person name="Kuo A."/>
            <person name="Liang C."/>
            <person name="Lipzen A."/>
            <person name="Lutzoni F."/>
            <person name="Magnuson J."/>
            <person name="Mondo S."/>
            <person name="Nolan M."/>
            <person name="Ohm R."/>
            <person name="Pangilinan J."/>
            <person name="Park H.-J."/>
            <person name="Ramirez L."/>
            <person name="Alfaro M."/>
            <person name="Sun H."/>
            <person name="Tritt A."/>
            <person name="Yoshinaga Y."/>
            <person name="Zwiers L.-H."/>
            <person name="Turgeon B."/>
            <person name="Goodwin S."/>
            <person name="Spatafora J."/>
            <person name="Crous P."/>
            <person name="Grigoriev I."/>
        </authorList>
    </citation>
    <scope>NUCLEOTIDE SEQUENCE</scope>
    <source>
        <strain evidence="15">CBS 123094</strain>
    </source>
</reference>
<evidence type="ECO:0000256" key="2">
    <source>
        <dbReference type="ARBA" id="ARBA00004167"/>
    </source>
</evidence>
<dbReference type="Proteomes" id="UP000799779">
    <property type="component" value="Unassembled WGS sequence"/>
</dbReference>
<dbReference type="GO" id="GO:0009403">
    <property type="term" value="P:toxin biosynthetic process"/>
    <property type="evidence" value="ECO:0007669"/>
    <property type="project" value="UniProtKB-ARBA"/>
</dbReference>
<keyword evidence="9 12" id="KW-0408">Iron</keyword>
<dbReference type="InterPro" id="IPR002401">
    <property type="entry name" value="Cyt_P450_E_grp-I"/>
</dbReference>
<protein>
    <submittedName>
        <fullName evidence="15">Cytochrome P450</fullName>
    </submittedName>
</protein>
<sequence>MSATDQTSSLVRVLQAATVSQITTTVVLLLIVRFIVRGIFRVYFHPLSRFPGPKLSAFTRLPTHRATWKGNMHHYVGKIHREYGDIVRISPDELSIIDPGAWKDVQGHPTKNTKGSMPSKHFARYGRPLNGEVGMISARDDSHARQRRIFNPAFSDRALKQQTPLFTKYIDKLVQKLKEGLEEDPDRKWDMVRMYNYTTFDVMADLTFGAPLHMLDNGDYDPWVKLIFASIKMGTRISILTHYPLLFRQFKRFVPQTVNKKRVQHARFAVDRVTKRLEQGRETEGVDVWDLVLAQEDGKGLTRGEMDSNAGLFMIAGTETTATLVSGLTYLLLQNPECMKKLLAEIRDSFATVEDISMESIAALPYLNACIKEALRLYPPVPVGLPRLTPPDGSTVCGQYIPPNTALTMPHLAMYTSPRNFKDPLSFVPGRWMGDERYADDRREAWQPFSYGSRDCLGKNMANHEMRLMVAKVLYTFDFELCPESENWKDQAVFNLWEKHPLFCKLKLA</sequence>
<dbReference type="InterPro" id="IPR001128">
    <property type="entry name" value="Cyt_P450"/>
</dbReference>
<dbReference type="GO" id="GO:0004497">
    <property type="term" value="F:monooxygenase activity"/>
    <property type="evidence" value="ECO:0007669"/>
    <property type="project" value="UniProtKB-KW"/>
</dbReference>
<keyword evidence="4 12" id="KW-0349">Heme</keyword>
<evidence type="ECO:0000256" key="6">
    <source>
        <dbReference type="ARBA" id="ARBA00022723"/>
    </source>
</evidence>
<evidence type="ECO:0000256" key="14">
    <source>
        <dbReference type="SAM" id="Phobius"/>
    </source>
</evidence>
<comment type="similarity">
    <text evidence="3 13">Belongs to the cytochrome P450 family.</text>
</comment>
<evidence type="ECO:0000256" key="12">
    <source>
        <dbReference type="PIRSR" id="PIRSR602401-1"/>
    </source>
</evidence>
<dbReference type="GO" id="GO:0016020">
    <property type="term" value="C:membrane"/>
    <property type="evidence" value="ECO:0007669"/>
    <property type="project" value="UniProtKB-SubCell"/>
</dbReference>
<dbReference type="InterPro" id="IPR050121">
    <property type="entry name" value="Cytochrome_P450_monoxygenase"/>
</dbReference>
<gene>
    <name evidence="15" type="ORF">P154DRAFT_454560</name>
</gene>
<evidence type="ECO:0000256" key="10">
    <source>
        <dbReference type="ARBA" id="ARBA00023033"/>
    </source>
</evidence>
<feature type="transmembrane region" description="Helical" evidence="14">
    <location>
        <begin position="12"/>
        <end position="36"/>
    </location>
</feature>
<keyword evidence="10 13" id="KW-0503">Monooxygenase</keyword>
<evidence type="ECO:0000256" key="5">
    <source>
        <dbReference type="ARBA" id="ARBA00022692"/>
    </source>
</evidence>
<dbReference type="SUPFAM" id="SSF48264">
    <property type="entry name" value="Cytochrome P450"/>
    <property type="match status" value="1"/>
</dbReference>
<dbReference type="OrthoDB" id="1470350at2759"/>
<dbReference type="InterPro" id="IPR036396">
    <property type="entry name" value="Cyt_P450_sf"/>
</dbReference>
<name>A0A6A5X2X2_9PLEO</name>
<accession>A0A6A5X2X2</accession>
<keyword evidence="11 14" id="KW-0472">Membrane</keyword>
<dbReference type="CDD" id="cd11058">
    <property type="entry name" value="CYP60B-like"/>
    <property type="match status" value="1"/>
</dbReference>
<evidence type="ECO:0000256" key="7">
    <source>
        <dbReference type="ARBA" id="ARBA00022989"/>
    </source>
</evidence>
<evidence type="ECO:0000256" key="3">
    <source>
        <dbReference type="ARBA" id="ARBA00010617"/>
    </source>
</evidence>
<evidence type="ECO:0000256" key="8">
    <source>
        <dbReference type="ARBA" id="ARBA00023002"/>
    </source>
</evidence>
<evidence type="ECO:0000256" key="11">
    <source>
        <dbReference type="ARBA" id="ARBA00023136"/>
    </source>
</evidence>
<dbReference type="PANTHER" id="PTHR24305">
    <property type="entry name" value="CYTOCHROME P450"/>
    <property type="match status" value="1"/>
</dbReference>
<dbReference type="PROSITE" id="PS00086">
    <property type="entry name" value="CYTOCHROME_P450"/>
    <property type="match status" value="1"/>
</dbReference>
<evidence type="ECO:0000256" key="9">
    <source>
        <dbReference type="ARBA" id="ARBA00023004"/>
    </source>
</evidence>
<evidence type="ECO:0000256" key="1">
    <source>
        <dbReference type="ARBA" id="ARBA00001971"/>
    </source>
</evidence>
<dbReference type="PRINTS" id="PR00385">
    <property type="entry name" value="P450"/>
</dbReference>
<keyword evidence="7 14" id="KW-1133">Transmembrane helix</keyword>
<evidence type="ECO:0000313" key="15">
    <source>
        <dbReference type="EMBL" id="KAF2006836.1"/>
    </source>
</evidence>
<dbReference type="GO" id="GO:0016705">
    <property type="term" value="F:oxidoreductase activity, acting on paired donors, with incorporation or reduction of molecular oxygen"/>
    <property type="evidence" value="ECO:0007669"/>
    <property type="project" value="InterPro"/>
</dbReference>
<dbReference type="FunFam" id="1.10.630.10:FF:000047">
    <property type="entry name" value="Cytochrome P450 monooxygenase"/>
    <property type="match status" value="1"/>
</dbReference>
<dbReference type="Pfam" id="PF00067">
    <property type="entry name" value="p450"/>
    <property type="match status" value="1"/>
</dbReference>
<comment type="cofactor">
    <cofactor evidence="1 12">
        <name>heme</name>
        <dbReference type="ChEBI" id="CHEBI:30413"/>
    </cofactor>
</comment>
<keyword evidence="8 13" id="KW-0560">Oxidoreductase</keyword>
<evidence type="ECO:0000256" key="4">
    <source>
        <dbReference type="ARBA" id="ARBA00022617"/>
    </source>
</evidence>
<keyword evidence="5 14" id="KW-0812">Transmembrane</keyword>
<keyword evidence="16" id="KW-1185">Reference proteome</keyword>
<dbReference type="EMBL" id="ML977558">
    <property type="protein sequence ID" value="KAF2006836.1"/>
    <property type="molecule type" value="Genomic_DNA"/>
</dbReference>
<dbReference type="InterPro" id="IPR017972">
    <property type="entry name" value="Cyt_P450_CS"/>
</dbReference>
<dbReference type="Gene3D" id="1.10.630.10">
    <property type="entry name" value="Cytochrome P450"/>
    <property type="match status" value="1"/>
</dbReference>
<feature type="binding site" description="axial binding residue" evidence="12">
    <location>
        <position position="456"/>
    </location>
    <ligand>
        <name>heme</name>
        <dbReference type="ChEBI" id="CHEBI:30413"/>
    </ligand>
    <ligandPart>
        <name>Fe</name>
        <dbReference type="ChEBI" id="CHEBI:18248"/>
    </ligandPart>
</feature>
<evidence type="ECO:0000256" key="13">
    <source>
        <dbReference type="RuleBase" id="RU000461"/>
    </source>
</evidence>
<keyword evidence="6 12" id="KW-0479">Metal-binding</keyword>